<dbReference type="GO" id="GO:0110153">
    <property type="term" value="F:RNA NAD-cap (NMN-forming) hydrolase activity"/>
    <property type="evidence" value="ECO:0007669"/>
    <property type="project" value="RHEA"/>
</dbReference>
<evidence type="ECO:0000256" key="6">
    <source>
        <dbReference type="ARBA" id="ARBA00022801"/>
    </source>
</evidence>
<dbReference type="GO" id="GO:0006742">
    <property type="term" value="P:NADP+ catabolic process"/>
    <property type="evidence" value="ECO:0007669"/>
    <property type="project" value="TreeGrafter"/>
</dbReference>
<dbReference type="CDD" id="cd03429">
    <property type="entry name" value="NUDIX_NADH_pyrophosphatase_Nudt13"/>
    <property type="match status" value="1"/>
</dbReference>
<evidence type="ECO:0000313" key="11">
    <source>
        <dbReference type="EMBL" id="TRO79365.1"/>
    </source>
</evidence>
<dbReference type="GO" id="GO:0005829">
    <property type="term" value="C:cytosol"/>
    <property type="evidence" value="ECO:0007669"/>
    <property type="project" value="TreeGrafter"/>
</dbReference>
<dbReference type="InterPro" id="IPR015797">
    <property type="entry name" value="NUDIX_hydrolase-like_dom_sf"/>
</dbReference>
<organism evidence="11 12">
    <name type="scientific">Trichloromonas acetexigens</name>
    <dbReference type="NCBI Taxonomy" id="38815"/>
    <lineage>
        <taxon>Bacteria</taxon>
        <taxon>Pseudomonadati</taxon>
        <taxon>Thermodesulfobacteriota</taxon>
        <taxon>Desulfuromonadia</taxon>
        <taxon>Desulfuromonadales</taxon>
        <taxon>Trichloromonadaceae</taxon>
        <taxon>Trichloromonas</taxon>
    </lineage>
</organism>
<keyword evidence="8" id="KW-0520">NAD</keyword>
<dbReference type="Gene3D" id="3.90.79.10">
    <property type="entry name" value="Nucleoside Triphosphate Pyrophosphohydrolase"/>
    <property type="match status" value="1"/>
</dbReference>
<dbReference type="NCBIfam" id="NF001299">
    <property type="entry name" value="PRK00241.1"/>
    <property type="match status" value="1"/>
</dbReference>
<comment type="cofactor">
    <cofactor evidence="2">
        <name>Zn(2+)</name>
        <dbReference type="ChEBI" id="CHEBI:29105"/>
    </cofactor>
</comment>
<dbReference type="PROSITE" id="PS51462">
    <property type="entry name" value="NUDIX"/>
    <property type="match status" value="1"/>
</dbReference>
<dbReference type="InterPro" id="IPR000086">
    <property type="entry name" value="NUDIX_hydrolase_dom"/>
</dbReference>
<evidence type="ECO:0000313" key="12">
    <source>
        <dbReference type="Proteomes" id="UP000317155"/>
    </source>
</evidence>
<dbReference type="EC" id="3.6.1.22" evidence="4"/>
<evidence type="ECO:0000256" key="8">
    <source>
        <dbReference type="ARBA" id="ARBA00023027"/>
    </source>
</evidence>
<evidence type="ECO:0000256" key="5">
    <source>
        <dbReference type="ARBA" id="ARBA00022723"/>
    </source>
</evidence>
<dbReference type="GO" id="GO:0019677">
    <property type="term" value="P:NAD+ catabolic process"/>
    <property type="evidence" value="ECO:0007669"/>
    <property type="project" value="TreeGrafter"/>
</dbReference>
<sequence length="285" mass="31552">MSPLPEFYPSTLHLPFNNEVLQAHLQREPPDADPGGEGFWLLLRGSELLLNDLELPTSLPTGLDPSGAIYLGRWQGRPCRALAVSRSAALPEGLAPESLQAAEPQLCIELLSLGALAAQQLYWDKNSARCSQCGGEQERLPGEWGKKCRACGALHFPHIHPCVIVVVRRNDEVLLVRKAEWVAGRYGLVAGFLDMGECLEEAVVREVREETGIRIKNLRYVGSQSWPFPSQLMAGYVADYDGGDIVIETKELEDARWFPVDALPLLPPKRSIARYLIDTYGKAQP</sequence>
<proteinExistence type="inferred from homology"/>
<comment type="cofactor">
    <cofactor evidence="1">
        <name>Mg(2+)</name>
        <dbReference type="ChEBI" id="CHEBI:18420"/>
    </cofactor>
</comment>
<dbReference type="PROSITE" id="PS00893">
    <property type="entry name" value="NUDIX_BOX"/>
    <property type="match status" value="1"/>
</dbReference>
<accession>A0A550J809</accession>
<evidence type="ECO:0000256" key="1">
    <source>
        <dbReference type="ARBA" id="ARBA00001946"/>
    </source>
</evidence>
<reference evidence="11 12" key="1">
    <citation type="submission" date="2019-07" db="EMBL/GenBank/DDBJ databases">
        <title>Insights of Desulfuromonas acetexigens electromicrobiology.</title>
        <authorList>
            <person name="Katuri K."/>
            <person name="Sapireddy V."/>
            <person name="Shaw D.R."/>
            <person name="Saikaly P."/>
        </authorList>
    </citation>
    <scope>NUCLEOTIDE SEQUENCE [LARGE SCALE GENOMIC DNA]</scope>
    <source>
        <strain evidence="11 12">2873</strain>
    </source>
</reference>
<name>A0A550J809_9BACT</name>
<dbReference type="Proteomes" id="UP000317155">
    <property type="component" value="Unassembled WGS sequence"/>
</dbReference>
<evidence type="ECO:0000256" key="2">
    <source>
        <dbReference type="ARBA" id="ARBA00001947"/>
    </source>
</evidence>
<keyword evidence="6 11" id="KW-0378">Hydrolase</keyword>
<evidence type="ECO:0000256" key="3">
    <source>
        <dbReference type="ARBA" id="ARBA00009595"/>
    </source>
</evidence>
<dbReference type="PANTHER" id="PTHR42904:SF6">
    <property type="entry name" value="NAD-CAPPED RNA HYDROLASE NUDT12"/>
    <property type="match status" value="1"/>
</dbReference>
<dbReference type="GO" id="GO:0035529">
    <property type="term" value="F:NADH pyrophosphatase activity"/>
    <property type="evidence" value="ECO:0007669"/>
    <property type="project" value="TreeGrafter"/>
</dbReference>
<dbReference type="RefSeq" id="WP_092053915.1">
    <property type="nucleotide sequence ID" value="NZ_FOJJ01000003.1"/>
</dbReference>
<dbReference type="FunFam" id="3.90.79.10:FF:000051">
    <property type="entry name" value="Probable NADH pyrophosphatase"/>
    <property type="match status" value="1"/>
</dbReference>
<dbReference type="Pfam" id="PF09296">
    <property type="entry name" value="NUDIX-like"/>
    <property type="match status" value="1"/>
</dbReference>
<protein>
    <recommendedName>
        <fullName evidence="4">NAD(+) diphosphatase</fullName>
        <ecNumber evidence="4">3.6.1.22</ecNumber>
    </recommendedName>
</protein>
<dbReference type="OrthoDB" id="9791656at2"/>
<keyword evidence="12" id="KW-1185">Reference proteome</keyword>
<dbReference type="InterPro" id="IPR049734">
    <property type="entry name" value="NudC-like_C"/>
</dbReference>
<keyword evidence="7" id="KW-0460">Magnesium</keyword>
<dbReference type="EMBL" id="VJVV01000011">
    <property type="protein sequence ID" value="TRO79365.1"/>
    <property type="molecule type" value="Genomic_DNA"/>
</dbReference>
<dbReference type="InterPro" id="IPR020084">
    <property type="entry name" value="NUDIX_hydrolase_CS"/>
</dbReference>
<feature type="domain" description="Nudix hydrolase" evidence="10">
    <location>
        <begin position="157"/>
        <end position="280"/>
    </location>
</feature>
<keyword evidence="5" id="KW-0479">Metal-binding</keyword>
<dbReference type="Pfam" id="PF09297">
    <property type="entry name" value="Zn_ribbon_NUD"/>
    <property type="match status" value="1"/>
</dbReference>
<dbReference type="InterPro" id="IPR015375">
    <property type="entry name" value="NADH_PPase-like_N"/>
</dbReference>
<comment type="caution">
    <text evidence="11">The sequence shown here is derived from an EMBL/GenBank/DDBJ whole genome shotgun (WGS) entry which is preliminary data.</text>
</comment>
<comment type="similarity">
    <text evidence="3">Belongs to the Nudix hydrolase family. NudC subfamily.</text>
</comment>
<dbReference type="InterPro" id="IPR015376">
    <property type="entry name" value="Znr_NADH_PPase"/>
</dbReference>
<evidence type="ECO:0000259" key="10">
    <source>
        <dbReference type="PROSITE" id="PS51462"/>
    </source>
</evidence>
<evidence type="ECO:0000256" key="9">
    <source>
        <dbReference type="ARBA" id="ARBA00023679"/>
    </source>
</evidence>
<dbReference type="SUPFAM" id="SSF55811">
    <property type="entry name" value="Nudix"/>
    <property type="match status" value="2"/>
</dbReference>
<dbReference type="Pfam" id="PF00293">
    <property type="entry name" value="NUDIX"/>
    <property type="match status" value="1"/>
</dbReference>
<dbReference type="InterPro" id="IPR050241">
    <property type="entry name" value="NAD-cap_RNA_hydrolase_NudC"/>
</dbReference>
<dbReference type="GO" id="GO:0046872">
    <property type="term" value="F:metal ion binding"/>
    <property type="evidence" value="ECO:0007669"/>
    <property type="project" value="UniProtKB-KW"/>
</dbReference>
<dbReference type="PANTHER" id="PTHR42904">
    <property type="entry name" value="NUDIX HYDROLASE, NUDC SUBFAMILY"/>
    <property type="match status" value="1"/>
</dbReference>
<evidence type="ECO:0000256" key="4">
    <source>
        <dbReference type="ARBA" id="ARBA00012381"/>
    </source>
</evidence>
<evidence type="ECO:0000256" key="7">
    <source>
        <dbReference type="ARBA" id="ARBA00022842"/>
    </source>
</evidence>
<comment type="catalytic activity">
    <reaction evidence="9">
        <text>a 5'-end NAD(+)-phospho-ribonucleoside in mRNA + H2O = a 5'-end phospho-adenosine-phospho-ribonucleoside in mRNA + beta-nicotinamide D-ribonucleotide + 2 H(+)</text>
        <dbReference type="Rhea" id="RHEA:60876"/>
        <dbReference type="Rhea" id="RHEA-COMP:15698"/>
        <dbReference type="Rhea" id="RHEA-COMP:15719"/>
        <dbReference type="ChEBI" id="CHEBI:14649"/>
        <dbReference type="ChEBI" id="CHEBI:15377"/>
        <dbReference type="ChEBI" id="CHEBI:15378"/>
        <dbReference type="ChEBI" id="CHEBI:144029"/>
        <dbReference type="ChEBI" id="CHEBI:144051"/>
    </reaction>
    <physiologicalReaction direction="left-to-right" evidence="9">
        <dbReference type="Rhea" id="RHEA:60877"/>
    </physiologicalReaction>
</comment>
<dbReference type="Gene3D" id="3.90.79.20">
    <property type="match status" value="1"/>
</dbReference>
<gene>
    <name evidence="11" type="primary">nudC</name>
    <name evidence="11" type="ORF">FL622_13940</name>
</gene>
<dbReference type="AlphaFoldDB" id="A0A550J809"/>